<gene>
    <name evidence="3" type="ORF">QVN30_03075</name>
</gene>
<name>A0ABT7XD26_9ACTN</name>
<feature type="region of interest" description="Disordered" evidence="1">
    <location>
        <begin position="176"/>
        <end position="195"/>
    </location>
</feature>
<comment type="caution">
    <text evidence="3">The sequence shown here is derived from an EMBL/GenBank/DDBJ whole genome shotgun (WGS) entry which is preliminary data.</text>
</comment>
<organism evidence="3 4">
    <name type="scientific">Collinsella ihumii</name>
    <dbReference type="NCBI Taxonomy" id="1720204"/>
    <lineage>
        <taxon>Bacteria</taxon>
        <taxon>Bacillati</taxon>
        <taxon>Actinomycetota</taxon>
        <taxon>Coriobacteriia</taxon>
        <taxon>Coriobacteriales</taxon>
        <taxon>Coriobacteriaceae</taxon>
        <taxon>Collinsella</taxon>
    </lineage>
</organism>
<accession>A0ABT7XD26</accession>
<reference evidence="3" key="2">
    <citation type="submission" date="2024-05" db="EMBL/GenBank/DDBJ databases">
        <title>Identification and characterization of horizontal gene transfer across gut microbiota members of farm animals based on homology search.</title>
        <authorList>
            <person name="Schwarzerova J."/>
            <person name="Nykrynova M."/>
            <person name="Jureckova K."/>
            <person name="Cejkova D."/>
            <person name="Rychlik I."/>
        </authorList>
    </citation>
    <scope>NUCLEOTIDE SEQUENCE</scope>
    <source>
        <strain evidence="3">176_SSukc20</strain>
    </source>
</reference>
<evidence type="ECO:0000259" key="2">
    <source>
        <dbReference type="PROSITE" id="PS50104"/>
    </source>
</evidence>
<feature type="domain" description="TIR" evidence="2">
    <location>
        <begin position="4"/>
        <end position="160"/>
    </location>
</feature>
<dbReference type="RefSeq" id="WP_289835426.1">
    <property type="nucleotide sequence ID" value="NZ_JAUEIQ010000002.1"/>
</dbReference>
<dbReference type="InterPro" id="IPR000157">
    <property type="entry name" value="TIR_dom"/>
</dbReference>
<dbReference type="Gene3D" id="3.40.50.10140">
    <property type="entry name" value="Toll/interleukin-1 receptor homology (TIR) domain"/>
    <property type="match status" value="1"/>
</dbReference>
<dbReference type="SUPFAM" id="SSF52200">
    <property type="entry name" value="Toll/Interleukin receptor TIR domain"/>
    <property type="match status" value="1"/>
</dbReference>
<dbReference type="Pfam" id="PF13676">
    <property type="entry name" value="TIR_2"/>
    <property type="match status" value="1"/>
</dbReference>
<sequence>MGLTKISGFFSYAYDDDVCGRLRMLRDDLIAEYRQLTGNDLELFLDRDDIQWGDKWDRNIEAGIDSSSFFIPVLSPLYFKSSYCCEKELRQFLGKVERENASELLLPIYYVGLDYAEEDLETDLIERVFGFQYEDWREVRFAERCTETYRRAVNRLAGRLAKADREIWLRSSEAEERRSTSSAERTGNEAVTEREVSCAAGGPEDRVFLVEGTNRVTELSDEFTSHVEEVNAKMTKIGRIVNGYAEEMSSAGVRGPKAMTALFSRLAADLDPVADEYLAEAEECSSLIGELDSTVCGVAARLKELQTLDSESREKDEADWDRAIVGLVEAASGARGPLGTFNSQVSVLKGLSRVLYTPLRKIERANTLMDGVLEMASRWS</sequence>
<dbReference type="PROSITE" id="PS50104">
    <property type="entry name" value="TIR"/>
    <property type="match status" value="1"/>
</dbReference>
<dbReference type="SMART" id="SM00255">
    <property type="entry name" value="TIR"/>
    <property type="match status" value="1"/>
</dbReference>
<keyword evidence="3" id="KW-0675">Receptor</keyword>
<proteinExistence type="predicted"/>
<dbReference type="EMBL" id="JAUEIQ010000002">
    <property type="protein sequence ID" value="MDN0063288.1"/>
    <property type="molecule type" value="Genomic_DNA"/>
</dbReference>
<protein>
    <submittedName>
        <fullName evidence="3">Toll/interleukin-1 receptor domain-containing protein</fullName>
    </submittedName>
</protein>
<dbReference type="InterPro" id="IPR035897">
    <property type="entry name" value="Toll_tir_struct_dom_sf"/>
</dbReference>
<keyword evidence="4" id="KW-1185">Reference proteome</keyword>
<evidence type="ECO:0000313" key="4">
    <source>
        <dbReference type="Proteomes" id="UP001168435"/>
    </source>
</evidence>
<reference evidence="3" key="1">
    <citation type="submission" date="2023-06" db="EMBL/GenBank/DDBJ databases">
        <authorList>
            <person name="Zeman M."/>
            <person name="Kubasova T."/>
            <person name="Jahodarova E."/>
            <person name="Nykrynova M."/>
            <person name="Rychlik I."/>
        </authorList>
    </citation>
    <scope>NUCLEOTIDE SEQUENCE</scope>
    <source>
        <strain evidence="3">176_SSukc20</strain>
    </source>
</reference>
<dbReference type="Proteomes" id="UP001168435">
    <property type="component" value="Unassembled WGS sequence"/>
</dbReference>
<evidence type="ECO:0000313" key="3">
    <source>
        <dbReference type="EMBL" id="MDN0063288.1"/>
    </source>
</evidence>
<evidence type="ECO:0000256" key="1">
    <source>
        <dbReference type="SAM" id="MobiDB-lite"/>
    </source>
</evidence>